<dbReference type="OrthoDB" id="6375628at2759"/>
<evidence type="ECO:0000256" key="1">
    <source>
        <dbReference type="SAM" id="SignalP"/>
    </source>
</evidence>
<keyword evidence="1" id="KW-0732">Signal</keyword>
<organism evidence="2 3">
    <name type="scientific">Daphnia magna</name>
    <dbReference type="NCBI Taxonomy" id="35525"/>
    <lineage>
        <taxon>Eukaryota</taxon>
        <taxon>Metazoa</taxon>
        <taxon>Ecdysozoa</taxon>
        <taxon>Arthropoda</taxon>
        <taxon>Crustacea</taxon>
        <taxon>Branchiopoda</taxon>
        <taxon>Diplostraca</taxon>
        <taxon>Cladocera</taxon>
        <taxon>Anomopoda</taxon>
        <taxon>Daphniidae</taxon>
        <taxon>Daphnia</taxon>
    </lineage>
</organism>
<feature type="signal peptide" evidence="1">
    <location>
        <begin position="1"/>
        <end position="21"/>
    </location>
</feature>
<dbReference type="Proteomes" id="UP000076858">
    <property type="component" value="Unassembled WGS sequence"/>
</dbReference>
<proteinExistence type="predicted"/>
<evidence type="ECO:0000313" key="3">
    <source>
        <dbReference type="Proteomes" id="UP000076858"/>
    </source>
</evidence>
<accession>A0A164Y0T2</accession>
<name>A0A164Y0T2_9CRUS</name>
<comment type="caution">
    <text evidence="2">The sequence shown here is derived from an EMBL/GenBank/DDBJ whole genome shotgun (WGS) entry which is preliminary data.</text>
</comment>
<evidence type="ECO:0000313" key="2">
    <source>
        <dbReference type="EMBL" id="KZS14761.1"/>
    </source>
</evidence>
<protein>
    <submittedName>
        <fullName evidence="2">Uncharacterized protein</fullName>
    </submittedName>
</protein>
<dbReference type="EMBL" id="LRGB01000944">
    <property type="protein sequence ID" value="KZS14761.1"/>
    <property type="molecule type" value="Genomic_DNA"/>
</dbReference>
<sequence>MFYSRFVVAVFLLSVAYTVLGTSAAVDDNDSEESIENSSKEATENGSELSKAVKSLNETSIIKLRDVSSQLQKLKANVSDNEPVVNKARNPTSRTSDVKLGDENVGPSARITCFTKNGTTICTPATDCTTTKADTSVKLLKQRTMKAIITAKTPMLDISSDTLPKKI</sequence>
<feature type="chain" id="PRO_5007854505" evidence="1">
    <location>
        <begin position="22"/>
        <end position="167"/>
    </location>
</feature>
<keyword evidence="3" id="KW-1185">Reference proteome</keyword>
<gene>
    <name evidence="2" type="ORF">APZ42_020135</name>
</gene>
<reference evidence="2 3" key="1">
    <citation type="submission" date="2016-03" db="EMBL/GenBank/DDBJ databases">
        <title>EvidentialGene: Evidence-directed Construction of Genes on Genomes.</title>
        <authorList>
            <person name="Gilbert D.G."/>
            <person name="Choi J.-H."/>
            <person name="Mockaitis K."/>
            <person name="Colbourne J."/>
            <person name="Pfrender M."/>
        </authorList>
    </citation>
    <scope>NUCLEOTIDE SEQUENCE [LARGE SCALE GENOMIC DNA]</scope>
    <source>
        <strain evidence="2 3">Xinb3</strain>
        <tissue evidence="2">Complete organism</tissue>
    </source>
</reference>
<dbReference type="AlphaFoldDB" id="A0A164Y0T2"/>